<evidence type="ECO:0000256" key="3">
    <source>
        <dbReference type="ARBA" id="ARBA00022692"/>
    </source>
</evidence>
<feature type="transmembrane region" description="Helical" evidence="6">
    <location>
        <begin position="286"/>
        <end position="311"/>
    </location>
</feature>
<comment type="caution">
    <text evidence="8">The sequence shown here is derived from an EMBL/GenBank/DDBJ whole genome shotgun (WGS) entry which is preliminary data.</text>
</comment>
<dbReference type="FunFam" id="1.20.1250.20:FF:000013">
    <property type="entry name" value="MFS general substrate transporter"/>
    <property type="match status" value="1"/>
</dbReference>
<dbReference type="InterPro" id="IPR020846">
    <property type="entry name" value="MFS_dom"/>
</dbReference>
<evidence type="ECO:0000256" key="2">
    <source>
        <dbReference type="ARBA" id="ARBA00022448"/>
    </source>
</evidence>
<evidence type="ECO:0000256" key="6">
    <source>
        <dbReference type="SAM" id="Phobius"/>
    </source>
</evidence>
<feature type="transmembrane region" description="Helical" evidence="6">
    <location>
        <begin position="92"/>
        <end position="112"/>
    </location>
</feature>
<evidence type="ECO:0000259" key="7">
    <source>
        <dbReference type="PROSITE" id="PS50850"/>
    </source>
</evidence>
<feature type="transmembrane region" description="Helical" evidence="6">
    <location>
        <begin position="48"/>
        <end position="65"/>
    </location>
</feature>
<dbReference type="GO" id="GO:0016020">
    <property type="term" value="C:membrane"/>
    <property type="evidence" value="ECO:0007669"/>
    <property type="project" value="UniProtKB-SubCell"/>
</dbReference>
<dbReference type="Proteomes" id="UP000288859">
    <property type="component" value="Unassembled WGS sequence"/>
</dbReference>
<keyword evidence="3 6" id="KW-0812">Transmembrane</keyword>
<keyword evidence="5 6" id="KW-0472">Membrane</keyword>
<organism evidence="8 9">
    <name type="scientific">Exophiala mesophila</name>
    <name type="common">Black yeast-like fungus</name>
    <dbReference type="NCBI Taxonomy" id="212818"/>
    <lineage>
        <taxon>Eukaryota</taxon>
        <taxon>Fungi</taxon>
        <taxon>Dikarya</taxon>
        <taxon>Ascomycota</taxon>
        <taxon>Pezizomycotina</taxon>
        <taxon>Eurotiomycetes</taxon>
        <taxon>Chaetothyriomycetidae</taxon>
        <taxon>Chaetothyriales</taxon>
        <taxon>Herpotrichiellaceae</taxon>
        <taxon>Exophiala</taxon>
    </lineage>
</organism>
<feature type="transmembrane region" description="Helical" evidence="6">
    <location>
        <begin position="212"/>
        <end position="234"/>
    </location>
</feature>
<feature type="transmembrane region" description="Helical" evidence="6">
    <location>
        <begin position="442"/>
        <end position="465"/>
    </location>
</feature>
<proteinExistence type="predicted"/>
<dbReference type="Pfam" id="PF07690">
    <property type="entry name" value="MFS_1"/>
    <property type="match status" value="1"/>
</dbReference>
<dbReference type="EMBL" id="NAJM01000003">
    <property type="protein sequence ID" value="RVX75065.1"/>
    <property type="molecule type" value="Genomic_DNA"/>
</dbReference>
<evidence type="ECO:0000313" key="8">
    <source>
        <dbReference type="EMBL" id="RVX75065.1"/>
    </source>
</evidence>
<dbReference type="PANTHER" id="PTHR43791:SF47">
    <property type="entry name" value="MAJOR FACILITATOR SUPERFAMILY (MFS) PROFILE DOMAIN-CONTAINING PROTEIN-RELATED"/>
    <property type="match status" value="1"/>
</dbReference>
<dbReference type="InterPro" id="IPR036259">
    <property type="entry name" value="MFS_trans_sf"/>
</dbReference>
<sequence>MDAPTPANKDIAMEHVEDGEVPQSIDAKSEVVEDDMPLDQQRRILRRVDLRVTVVTGVLFFISLLDRSNLGAAAIAGMTVDLNLGIENRFNLVAMIFFVPYIIFEFPGAVLVRTMGPRIFLAGICVLWGVSMLCFGFVQNWVQLVGLRVLLGAFEAGYFPACIYLVSTYYTRFEVQKRFAAFYLIATTAGAFSGILAYGLMQMNGLAGKAGWRWIFIMEGILTVVIGAIGYFLLVDFPDKAHQSINFLTKDEAAWVIRRIQRDRNDAEAEKFDIRKFLGASKDVKLWCFSLIFLCLTTVSYAVTFFLPIILRNNLGFSIAAAQCLVAPPWVFAAFAMYFCGWLGDKYRIRGPIILTNSVIAIVGLIVMTWAPGSGAKYFGSFLILGGIQANVPTAMAFQSNNIRGQWKRAFGSATLVCGGGLGGVAGSLIFRTQDAPRYLNGIYGCIVANVLIIIIVSTFDLYFLRKNRLAKAGKILIDNEPGFLYTL</sequence>
<feature type="transmembrane region" description="Helical" evidence="6">
    <location>
        <begin position="179"/>
        <end position="200"/>
    </location>
</feature>
<feature type="domain" description="Major facilitator superfamily (MFS) profile" evidence="7">
    <location>
        <begin position="52"/>
        <end position="469"/>
    </location>
</feature>
<dbReference type="PANTHER" id="PTHR43791">
    <property type="entry name" value="PERMEASE-RELATED"/>
    <property type="match status" value="1"/>
</dbReference>
<reference evidence="8 9" key="1">
    <citation type="submission" date="2017-03" db="EMBL/GenBank/DDBJ databases">
        <title>Genomes of endolithic fungi from Antarctica.</title>
        <authorList>
            <person name="Coleine C."/>
            <person name="Masonjones S."/>
            <person name="Stajich J.E."/>
        </authorList>
    </citation>
    <scope>NUCLEOTIDE SEQUENCE [LARGE SCALE GENOMIC DNA]</scope>
    <source>
        <strain evidence="8 9">CCFEE 6314</strain>
    </source>
</reference>
<feature type="transmembrane region" description="Helical" evidence="6">
    <location>
        <begin position="119"/>
        <end position="139"/>
    </location>
</feature>
<evidence type="ECO:0000256" key="1">
    <source>
        <dbReference type="ARBA" id="ARBA00004141"/>
    </source>
</evidence>
<keyword evidence="4 6" id="KW-1133">Transmembrane helix</keyword>
<feature type="transmembrane region" description="Helical" evidence="6">
    <location>
        <begin position="378"/>
        <end position="398"/>
    </location>
</feature>
<feature type="transmembrane region" description="Helical" evidence="6">
    <location>
        <begin position="145"/>
        <end position="167"/>
    </location>
</feature>
<name>A0A438NH60_EXOME</name>
<dbReference type="VEuPathDB" id="FungiDB:PV10_02332"/>
<feature type="transmembrane region" description="Helical" evidence="6">
    <location>
        <begin position="317"/>
        <end position="341"/>
    </location>
</feature>
<dbReference type="InterPro" id="IPR011701">
    <property type="entry name" value="MFS"/>
</dbReference>
<dbReference type="GO" id="GO:0022857">
    <property type="term" value="F:transmembrane transporter activity"/>
    <property type="evidence" value="ECO:0007669"/>
    <property type="project" value="InterPro"/>
</dbReference>
<gene>
    <name evidence="8" type="ORF">B0A52_01342</name>
</gene>
<evidence type="ECO:0000313" key="9">
    <source>
        <dbReference type="Proteomes" id="UP000288859"/>
    </source>
</evidence>
<evidence type="ECO:0000256" key="5">
    <source>
        <dbReference type="ARBA" id="ARBA00023136"/>
    </source>
</evidence>
<evidence type="ECO:0000256" key="4">
    <source>
        <dbReference type="ARBA" id="ARBA00022989"/>
    </source>
</evidence>
<dbReference type="AlphaFoldDB" id="A0A438NH60"/>
<dbReference type="Gene3D" id="1.20.1250.20">
    <property type="entry name" value="MFS general substrate transporter like domains"/>
    <property type="match status" value="2"/>
</dbReference>
<keyword evidence="2" id="KW-0813">Transport</keyword>
<dbReference type="OrthoDB" id="3639251at2759"/>
<protein>
    <recommendedName>
        <fullName evidence="7">Major facilitator superfamily (MFS) profile domain-containing protein</fullName>
    </recommendedName>
</protein>
<dbReference type="SUPFAM" id="SSF103473">
    <property type="entry name" value="MFS general substrate transporter"/>
    <property type="match status" value="1"/>
</dbReference>
<dbReference type="PROSITE" id="PS50850">
    <property type="entry name" value="MFS"/>
    <property type="match status" value="1"/>
</dbReference>
<feature type="transmembrane region" description="Helical" evidence="6">
    <location>
        <begin position="353"/>
        <end position="372"/>
    </location>
</feature>
<feature type="transmembrane region" description="Helical" evidence="6">
    <location>
        <begin position="410"/>
        <end position="430"/>
    </location>
</feature>
<dbReference type="FunFam" id="1.20.1250.20:FF:000018">
    <property type="entry name" value="MFS transporter permease"/>
    <property type="match status" value="1"/>
</dbReference>
<comment type="subcellular location">
    <subcellularLocation>
        <location evidence="1">Membrane</location>
        <topology evidence="1">Multi-pass membrane protein</topology>
    </subcellularLocation>
</comment>
<accession>A0A438NH60</accession>